<dbReference type="GO" id="GO:0008270">
    <property type="term" value="F:zinc ion binding"/>
    <property type="evidence" value="ECO:0007669"/>
    <property type="project" value="UniProtKB-KW"/>
</dbReference>
<feature type="chain" id="PRO_5037724472" description="T9SS type A sorting domain-containing protein" evidence="2">
    <location>
        <begin position="21"/>
        <end position="960"/>
    </location>
</feature>
<feature type="domain" description="Ig-like" evidence="4">
    <location>
        <begin position="173"/>
        <end position="243"/>
    </location>
</feature>
<gene>
    <name evidence="5" type="ORF">GCM10010976_33970</name>
</gene>
<dbReference type="InterPro" id="IPR044023">
    <property type="entry name" value="Ig_7"/>
</dbReference>
<dbReference type="Pfam" id="PF19081">
    <property type="entry name" value="Ig_7"/>
    <property type="match status" value="3"/>
</dbReference>
<dbReference type="PANTHER" id="PTHR24104:SF25">
    <property type="entry name" value="PROTEIN LIN-41"/>
    <property type="match status" value="1"/>
</dbReference>
<dbReference type="Pfam" id="PF17164">
    <property type="entry name" value="DUF5122"/>
    <property type="match status" value="1"/>
</dbReference>
<dbReference type="EMBL" id="BMFQ01000004">
    <property type="protein sequence ID" value="GGG60383.1"/>
    <property type="molecule type" value="Genomic_DNA"/>
</dbReference>
<dbReference type="Gene3D" id="2.120.10.30">
    <property type="entry name" value="TolB, C-terminal domain"/>
    <property type="match status" value="1"/>
</dbReference>
<protein>
    <recommendedName>
        <fullName evidence="7">T9SS type A sorting domain-containing protein</fullName>
    </recommendedName>
</protein>
<reference evidence="5" key="1">
    <citation type="journal article" date="2014" name="Int. J. Syst. Evol. Microbiol.">
        <title>Complete genome sequence of Corynebacterium casei LMG S-19264T (=DSM 44701T), isolated from a smear-ripened cheese.</title>
        <authorList>
            <consortium name="US DOE Joint Genome Institute (JGI-PGF)"/>
            <person name="Walter F."/>
            <person name="Albersmeier A."/>
            <person name="Kalinowski J."/>
            <person name="Ruckert C."/>
        </authorList>
    </citation>
    <scope>NUCLEOTIDE SEQUENCE</scope>
    <source>
        <strain evidence="5">CGMCC 1.12751</strain>
    </source>
</reference>
<evidence type="ECO:0000259" key="3">
    <source>
        <dbReference type="Pfam" id="PF18962"/>
    </source>
</evidence>
<dbReference type="RefSeq" id="WP_188467058.1">
    <property type="nucleotide sequence ID" value="NZ_BMFQ01000004.1"/>
</dbReference>
<dbReference type="Pfam" id="PF18962">
    <property type="entry name" value="Por_Secre_tail"/>
    <property type="match status" value="1"/>
</dbReference>
<evidence type="ECO:0000259" key="4">
    <source>
        <dbReference type="Pfam" id="PF19081"/>
    </source>
</evidence>
<dbReference type="NCBIfam" id="TIGR04183">
    <property type="entry name" value="Por_Secre_tail"/>
    <property type="match status" value="1"/>
</dbReference>
<keyword evidence="1 2" id="KW-0732">Signal</keyword>
<dbReference type="InterPro" id="IPR025667">
    <property type="entry name" value="SprB_repeat"/>
</dbReference>
<dbReference type="InterPro" id="IPR026444">
    <property type="entry name" value="Secre_tail"/>
</dbReference>
<evidence type="ECO:0000256" key="2">
    <source>
        <dbReference type="SAM" id="SignalP"/>
    </source>
</evidence>
<dbReference type="Pfam" id="PF13573">
    <property type="entry name" value="SprB"/>
    <property type="match status" value="1"/>
</dbReference>
<evidence type="ECO:0000313" key="6">
    <source>
        <dbReference type="Proteomes" id="UP000625976"/>
    </source>
</evidence>
<dbReference type="InterPro" id="IPR050952">
    <property type="entry name" value="TRIM-NHL_E3_ligases"/>
</dbReference>
<dbReference type="SUPFAM" id="SSF101898">
    <property type="entry name" value="NHL repeat"/>
    <property type="match status" value="1"/>
</dbReference>
<evidence type="ECO:0008006" key="7">
    <source>
        <dbReference type="Google" id="ProtNLM"/>
    </source>
</evidence>
<dbReference type="Gene3D" id="2.60.40.740">
    <property type="match status" value="1"/>
</dbReference>
<name>A0A917GXF8_9FLAO</name>
<feature type="domain" description="Secretion system C-terminal sorting" evidence="3">
    <location>
        <begin position="889"/>
        <end position="958"/>
    </location>
</feature>
<dbReference type="Proteomes" id="UP000625976">
    <property type="component" value="Unassembled WGS sequence"/>
</dbReference>
<dbReference type="PANTHER" id="PTHR24104">
    <property type="entry name" value="E3 UBIQUITIN-PROTEIN LIGASE NHLRC1-RELATED"/>
    <property type="match status" value="1"/>
</dbReference>
<feature type="domain" description="Ig-like" evidence="4">
    <location>
        <begin position="332"/>
        <end position="401"/>
    </location>
</feature>
<comment type="caution">
    <text evidence="5">The sequence shown here is derived from an EMBL/GenBank/DDBJ whole genome shotgun (WGS) entry which is preliminary data.</text>
</comment>
<dbReference type="AlphaFoldDB" id="A0A917GXF8"/>
<feature type="domain" description="Ig-like" evidence="4">
    <location>
        <begin position="794"/>
        <end position="872"/>
    </location>
</feature>
<proteinExistence type="predicted"/>
<organism evidence="5 6">
    <name type="scientific">Bizionia arctica</name>
    <dbReference type="NCBI Taxonomy" id="1495645"/>
    <lineage>
        <taxon>Bacteria</taxon>
        <taxon>Pseudomonadati</taxon>
        <taxon>Bacteroidota</taxon>
        <taxon>Flavobacteriia</taxon>
        <taxon>Flavobacteriales</taxon>
        <taxon>Flavobacteriaceae</taxon>
        <taxon>Bizionia</taxon>
    </lineage>
</organism>
<accession>A0A917GXF8</accession>
<dbReference type="InterPro" id="IPR011042">
    <property type="entry name" value="6-blade_b-propeller_TolB-like"/>
</dbReference>
<sequence>MKLKLYLFTLALLCQFIIFGQTIDQQNSPEETSFISTNYPDAGGQSFTAGVTGDLSQIDLKINSKSFTAVEGSFDLLVYSGNGYGGTLLNTTSLEVLLDYGVQNISFTLSSPIAITSGNFYTMRLVMNNNIDMDTRITMGNTYSDGGLYYQEGNASFYNLGDLWFITYVTTGPNAPTASAQSFCEGATVADLQATGTDLKWYTAETDGTALVTTTVLSSATYYVSQTVNETESERTSVSVNVSSAITVTATSTNVSCNGYNDGSITTTVSGGTAPYIYFWSNGETTASISNLQSGTYNLLAVIDDNGCELGDGFGNPYALSVTISQPAFLNAPTAEAQAFCGAATVADLLPESSSTIIWYNVATEGSALEATASLATGTYYVSETNANGCESERTTVNVSLNEMPHAPTANSVQIYTSEATIADLTVTGTGLLWYDAATNGTSLDLTVSLVDGTTYYVSQTTTCGESLKTAITVKQISEASQDFCGSATVENLTSSPSTDATVNWYPDATGGTALENSTALGTGTYYVEQETPTTVTTLASGFIFPHGVAIQADGKIVVADTYNDEVKRMDADGSNIEILGSDFVRPRGVAIQSDGKIVVVGSSGSNSIKRMNADGSSIEILGSGFVSLNAVAIQADGKIVVADTQSDQIKRMDANGFNIEILGSGFNSPYGVAIQTDGRILVANYHNNDNTVKRMNADGLNIEILGSGFSNPSGVAVQADGKIVVAELGNNSIKRMNADGTGIEILGNGFEAPAGLTIQANGDILVTDGEFIKRITEGLSNRVAVSVTINEIPDEPTVTTPITYSEGDTASELAVTTGGSGVLWYTTETGGTGSTTAPTPSTATVGSTSYWVTSTNENGCESERVEVVVSVEETLGINENEMLKNINIYPNPTKAYVTITLPKTQESKITVYDLNGRLLLNQSNTNGNFKIDLSAYQAGVYLLKIEVNQNEIIKRIIKN</sequence>
<reference evidence="5" key="2">
    <citation type="submission" date="2020-09" db="EMBL/GenBank/DDBJ databases">
        <authorList>
            <person name="Sun Q."/>
            <person name="Zhou Y."/>
        </authorList>
    </citation>
    <scope>NUCLEOTIDE SEQUENCE</scope>
    <source>
        <strain evidence="5">CGMCC 1.12751</strain>
    </source>
</reference>
<keyword evidence="6" id="KW-1185">Reference proteome</keyword>
<evidence type="ECO:0000256" key="1">
    <source>
        <dbReference type="ARBA" id="ARBA00022729"/>
    </source>
</evidence>
<feature type="signal peptide" evidence="2">
    <location>
        <begin position="1"/>
        <end position="20"/>
    </location>
</feature>
<dbReference type="CDD" id="cd05819">
    <property type="entry name" value="NHL"/>
    <property type="match status" value="1"/>
</dbReference>
<dbReference type="Gene3D" id="2.40.10.500">
    <property type="match status" value="1"/>
</dbReference>
<dbReference type="InterPro" id="IPR013431">
    <property type="entry name" value="Delta_60_rpt"/>
</dbReference>
<evidence type="ECO:0000313" key="5">
    <source>
        <dbReference type="EMBL" id="GGG60383.1"/>
    </source>
</evidence>